<keyword evidence="6" id="KW-0235">DNA replication</keyword>
<dbReference type="InterPro" id="IPR012340">
    <property type="entry name" value="NA-bd_OB-fold"/>
</dbReference>
<dbReference type="Proteomes" id="UP000076078">
    <property type="component" value="Unassembled WGS sequence"/>
</dbReference>
<keyword evidence="10 15" id="KW-0067">ATP-binding</keyword>
<proteinExistence type="inferred from homology"/>
<dbReference type="GO" id="GO:0003677">
    <property type="term" value="F:DNA binding"/>
    <property type="evidence" value="ECO:0007669"/>
    <property type="project" value="InterPro"/>
</dbReference>
<dbReference type="InterPro" id="IPR031916">
    <property type="entry name" value="LIG3_BRCT"/>
</dbReference>
<dbReference type="PROSITE" id="PS00333">
    <property type="entry name" value="DNA_LIGASE_A2"/>
    <property type="match status" value="1"/>
</dbReference>
<dbReference type="SUPFAM" id="SSF52949">
    <property type="entry name" value="Macro domain-like"/>
    <property type="match status" value="1"/>
</dbReference>
<dbReference type="InterPro" id="IPR012310">
    <property type="entry name" value="DNA_ligase_ATP-dep_cent"/>
</dbReference>
<dbReference type="GO" id="GO:0071897">
    <property type="term" value="P:DNA biosynthetic process"/>
    <property type="evidence" value="ECO:0007669"/>
    <property type="project" value="InterPro"/>
</dbReference>
<dbReference type="InterPro" id="IPR036599">
    <property type="entry name" value="DNA_ligase_N_sf"/>
</dbReference>
<dbReference type="PROSITE" id="PS50172">
    <property type="entry name" value="BRCT"/>
    <property type="match status" value="2"/>
</dbReference>
<dbReference type="Gene3D" id="2.40.50.140">
    <property type="entry name" value="Nucleic acid-binding proteins"/>
    <property type="match status" value="1"/>
</dbReference>
<dbReference type="Gene3D" id="3.30.1490.70">
    <property type="match status" value="1"/>
</dbReference>
<dbReference type="Pfam" id="PF04675">
    <property type="entry name" value="DNA_ligase_A_N"/>
    <property type="match status" value="1"/>
</dbReference>
<dbReference type="SUPFAM" id="SSF52113">
    <property type="entry name" value="BRCT domain"/>
    <property type="match status" value="2"/>
</dbReference>
<dbReference type="GO" id="GO:0051301">
    <property type="term" value="P:cell division"/>
    <property type="evidence" value="ECO:0007669"/>
    <property type="project" value="UniProtKB-KW"/>
</dbReference>
<dbReference type="GO" id="GO:0006281">
    <property type="term" value="P:DNA repair"/>
    <property type="evidence" value="ECO:0007669"/>
    <property type="project" value="UniProtKB-KW"/>
</dbReference>
<dbReference type="SMART" id="SM00292">
    <property type="entry name" value="BRCT"/>
    <property type="match status" value="2"/>
</dbReference>
<comment type="caution">
    <text evidence="20">The sequence shown here is derived from an EMBL/GenBank/DDBJ whole genome shotgun (WGS) entry which is preliminary data.</text>
</comment>
<dbReference type="SUPFAM" id="SSF56091">
    <property type="entry name" value="DNA ligase/mRNA capping enzyme, catalytic domain"/>
    <property type="match status" value="1"/>
</dbReference>
<dbReference type="Gene3D" id="3.30.470.30">
    <property type="entry name" value="DNA ligase/mRNA capping enzyme"/>
    <property type="match status" value="1"/>
</dbReference>
<dbReference type="GO" id="GO:0003910">
    <property type="term" value="F:DNA ligase (ATP) activity"/>
    <property type="evidence" value="ECO:0007669"/>
    <property type="project" value="UniProtKB-EC"/>
</dbReference>
<dbReference type="GO" id="GO:0005634">
    <property type="term" value="C:nucleus"/>
    <property type="evidence" value="ECO:0007669"/>
    <property type="project" value="UniProtKB-SubCell"/>
</dbReference>
<feature type="domain" description="ATP-dependent DNA ligase family profile" evidence="18">
    <location>
        <begin position="368"/>
        <end position="503"/>
    </location>
</feature>
<dbReference type="Gene3D" id="3.40.220.10">
    <property type="entry name" value="Leucine Aminopeptidase, subunit E, domain 1"/>
    <property type="match status" value="1"/>
</dbReference>
<comment type="cofactor">
    <cofactor evidence="1">
        <name>Mg(2+)</name>
        <dbReference type="ChEBI" id="CHEBI:18420"/>
    </cofactor>
</comment>
<evidence type="ECO:0000259" key="18">
    <source>
        <dbReference type="PROSITE" id="PS50160"/>
    </source>
</evidence>
<dbReference type="InterPro" id="IPR043472">
    <property type="entry name" value="Macro_dom-like"/>
</dbReference>
<comment type="subcellular location">
    <subcellularLocation>
        <location evidence="2">Nucleus</location>
    </subcellularLocation>
</comment>
<dbReference type="PANTHER" id="PTHR45674:SF9">
    <property type="entry name" value="DNA LIGASE 3"/>
    <property type="match status" value="1"/>
</dbReference>
<organism evidence="20 21">
    <name type="scientific">Tieghemostelium lacteum</name>
    <name type="common">Slime mold</name>
    <name type="synonym">Dictyostelium lacteum</name>
    <dbReference type="NCBI Taxonomy" id="361077"/>
    <lineage>
        <taxon>Eukaryota</taxon>
        <taxon>Amoebozoa</taxon>
        <taxon>Evosea</taxon>
        <taxon>Eumycetozoa</taxon>
        <taxon>Dictyostelia</taxon>
        <taxon>Dictyosteliales</taxon>
        <taxon>Raperosteliaceae</taxon>
        <taxon>Tieghemostelium</taxon>
    </lineage>
</organism>
<dbReference type="OMA" id="GCRHWIK"/>
<dbReference type="InterPro" id="IPR012308">
    <property type="entry name" value="DNA_ligase_ATP-dep_N"/>
</dbReference>
<dbReference type="PROSITE" id="PS50160">
    <property type="entry name" value="DNA_LIGASE_A3"/>
    <property type="match status" value="1"/>
</dbReference>
<keyword evidence="9 15" id="KW-0227">DNA damage</keyword>
<dbReference type="GO" id="GO:0006310">
    <property type="term" value="P:DNA recombination"/>
    <property type="evidence" value="ECO:0007669"/>
    <property type="project" value="UniProtKB-KW"/>
</dbReference>
<evidence type="ECO:0000313" key="20">
    <source>
        <dbReference type="EMBL" id="KYQ88738.1"/>
    </source>
</evidence>
<evidence type="ECO:0000256" key="14">
    <source>
        <dbReference type="ARBA" id="ARBA00034003"/>
    </source>
</evidence>
<dbReference type="Gene3D" id="1.10.3260.10">
    <property type="entry name" value="DNA ligase, ATP-dependent, N-terminal domain"/>
    <property type="match status" value="1"/>
</dbReference>
<dbReference type="FunFam" id="3.30.470.30:FF:000003">
    <property type="entry name" value="DNA ligase"/>
    <property type="match status" value="1"/>
</dbReference>
<dbReference type="InterPro" id="IPR036420">
    <property type="entry name" value="BRCT_dom_sf"/>
</dbReference>
<dbReference type="GO" id="GO:0006273">
    <property type="term" value="P:lagging strand elongation"/>
    <property type="evidence" value="ECO:0007669"/>
    <property type="project" value="TreeGrafter"/>
</dbReference>
<dbReference type="InterPro" id="IPR000977">
    <property type="entry name" value="DNA_ligase_ATP-dep"/>
</dbReference>
<dbReference type="InterPro" id="IPR001357">
    <property type="entry name" value="BRCT_dom"/>
</dbReference>
<comment type="similarity">
    <text evidence="3 16">Belongs to the ATP-dependent DNA ligase family.</text>
</comment>
<gene>
    <name evidence="20" type="ORF">DLAC_10766</name>
</gene>
<keyword evidence="5" id="KW-0132">Cell division</keyword>
<evidence type="ECO:0000256" key="11">
    <source>
        <dbReference type="ARBA" id="ARBA00023172"/>
    </source>
</evidence>
<dbReference type="STRING" id="361077.A0A151Z470"/>
<protein>
    <recommendedName>
        <fullName evidence="15">DNA ligase</fullName>
        <ecNumber evidence="15">6.5.1.1</ecNumber>
    </recommendedName>
</protein>
<evidence type="ECO:0000259" key="19">
    <source>
        <dbReference type="PROSITE" id="PS50172"/>
    </source>
</evidence>
<reference evidence="20 21" key="1">
    <citation type="submission" date="2015-12" db="EMBL/GenBank/DDBJ databases">
        <title>Dictyostelia acquired genes for synthesis and detection of signals that induce cell-type specialization by lateral gene transfer from prokaryotes.</title>
        <authorList>
            <person name="Gloeckner G."/>
            <person name="Schaap P."/>
        </authorList>
    </citation>
    <scope>NUCLEOTIDE SEQUENCE [LARGE SCALE GENOMIC DNA]</scope>
    <source>
        <strain evidence="20 21">TK</strain>
    </source>
</reference>
<dbReference type="InParanoid" id="A0A151Z470"/>
<dbReference type="OrthoDB" id="206088at2759"/>
<evidence type="ECO:0000256" key="16">
    <source>
        <dbReference type="RuleBase" id="RU004196"/>
    </source>
</evidence>
<evidence type="ECO:0000256" key="8">
    <source>
        <dbReference type="ARBA" id="ARBA00022741"/>
    </source>
</evidence>
<keyword evidence="13" id="KW-0131">Cell cycle</keyword>
<keyword evidence="8 15" id="KW-0547">Nucleotide-binding</keyword>
<dbReference type="CDD" id="cd00027">
    <property type="entry name" value="BRCT"/>
    <property type="match status" value="1"/>
</dbReference>
<dbReference type="EMBL" id="LODT01000048">
    <property type="protein sequence ID" value="KYQ88738.1"/>
    <property type="molecule type" value="Genomic_DNA"/>
</dbReference>
<dbReference type="PANTHER" id="PTHR45674">
    <property type="entry name" value="DNA LIGASE 1/3 FAMILY MEMBER"/>
    <property type="match status" value="1"/>
</dbReference>
<dbReference type="Pfam" id="PF00533">
    <property type="entry name" value="BRCT"/>
    <property type="match status" value="1"/>
</dbReference>
<evidence type="ECO:0000256" key="7">
    <source>
        <dbReference type="ARBA" id="ARBA00022723"/>
    </source>
</evidence>
<dbReference type="SUPFAM" id="SSF50249">
    <property type="entry name" value="Nucleic acid-binding proteins"/>
    <property type="match status" value="1"/>
</dbReference>
<dbReference type="SUPFAM" id="SSF117018">
    <property type="entry name" value="ATP-dependent DNA ligase DNA-binding domain"/>
    <property type="match status" value="1"/>
</dbReference>
<feature type="compositionally biased region" description="Basic residues" evidence="17">
    <location>
        <begin position="222"/>
        <end position="231"/>
    </location>
</feature>
<dbReference type="InterPro" id="IPR012309">
    <property type="entry name" value="DNA_ligase_ATP-dep_C"/>
</dbReference>
<name>A0A151Z470_TIELA</name>
<dbReference type="Pfam" id="PF01068">
    <property type="entry name" value="DNA_ligase_A_M"/>
    <property type="match status" value="1"/>
</dbReference>
<dbReference type="GO" id="GO:0005524">
    <property type="term" value="F:ATP binding"/>
    <property type="evidence" value="ECO:0007669"/>
    <property type="project" value="UniProtKB-KW"/>
</dbReference>
<keyword evidence="21" id="KW-1185">Reference proteome</keyword>
<feature type="region of interest" description="Disordered" evidence="17">
    <location>
        <begin position="884"/>
        <end position="928"/>
    </location>
</feature>
<dbReference type="InterPro" id="IPR050191">
    <property type="entry name" value="ATP-dep_DNA_ligase"/>
</dbReference>
<evidence type="ECO:0000313" key="21">
    <source>
        <dbReference type="Proteomes" id="UP000076078"/>
    </source>
</evidence>
<evidence type="ECO:0000256" key="15">
    <source>
        <dbReference type="RuleBase" id="RU000617"/>
    </source>
</evidence>
<dbReference type="NCBIfam" id="TIGR00574">
    <property type="entry name" value="dnl1"/>
    <property type="match status" value="1"/>
</dbReference>
<evidence type="ECO:0000256" key="13">
    <source>
        <dbReference type="ARBA" id="ARBA00023306"/>
    </source>
</evidence>
<dbReference type="Pfam" id="PF04679">
    <property type="entry name" value="DNA_ligase_A_C"/>
    <property type="match status" value="1"/>
</dbReference>
<evidence type="ECO:0000256" key="10">
    <source>
        <dbReference type="ARBA" id="ARBA00022840"/>
    </source>
</evidence>
<comment type="catalytic activity">
    <reaction evidence="14 15">
        <text>ATP + (deoxyribonucleotide)n-3'-hydroxyl + 5'-phospho-(deoxyribonucleotide)m = (deoxyribonucleotide)n+m + AMP + diphosphate.</text>
        <dbReference type="EC" id="6.5.1.1"/>
    </reaction>
</comment>
<feature type="region of interest" description="Disordered" evidence="17">
    <location>
        <begin position="665"/>
        <end position="684"/>
    </location>
</feature>
<keyword evidence="4 15" id="KW-0436">Ligase</keyword>
<feature type="domain" description="BRCT" evidence="19">
    <location>
        <begin position="1046"/>
        <end position="1139"/>
    </location>
</feature>
<dbReference type="EC" id="6.5.1.1" evidence="15"/>
<dbReference type="Gene3D" id="3.40.50.10190">
    <property type="entry name" value="BRCT domain"/>
    <property type="match status" value="2"/>
</dbReference>
<evidence type="ECO:0000256" key="2">
    <source>
        <dbReference type="ARBA" id="ARBA00004123"/>
    </source>
</evidence>
<dbReference type="AlphaFoldDB" id="A0A151Z470"/>
<feature type="domain" description="BRCT" evidence="19">
    <location>
        <begin position="940"/>
        <end position="1031"/>
    </location>
</feature>
<evidence type="ECO:0000256" key="9">
    <source>
        <dbReference type="ARBA" id="ARBA00022763"/>
    </source>
</evidence>
<feature type="region of interest" description="Disordered" evidence="17">
    <location>
        <begin position="208"/>
        <end position="257"/>
    </location>
</feature>
<dbReference type="Pfam" id="PF16759">
    <property type="entry name" value="LIG3_BRCT"/>
    <property type="match status" value="1"/>
</dbReference>
<evidence type="ECO:0000256" key="17">
    <source>
        <dbReference type="SAM" id="MobiDB-lite"/>
    </source>
</evidence>
<keyword evidence="11 15" id="KW-0233">DNA recombination</keyword>
<evidence type="ECO:0000256" key="5">
    <source>
        <dbReference type="ARBA" id="ARBA00022618"/>
    </source>
</evidence>
<evidence type="ECO:0000256" key="1">
    <source>
        <dbReference type="ARBA" id="ARBA00001946"/>
    </source>
</evidence>
<sequence length="1143" mass="129220">MTDVKKADGPVDSSGSLFSMYKLCKQLEHESSHTGKSKIVKTFVSNFDGDLYILAKLMLVKEDKRVYRIKDKAMIKLMAEVYQTDYDIMLLDCVDGGDFSETVKKFYEESDTMNIPTRSTLTLKQVDDFLDKLTTISKFNDQLKAIKKIIRYCTPFDWKLICRIIDGDLKINTGAKFFFDGLHPLAYQIFKNINDLKIVIERIKSGKMDGDDSDDDNNNNNKSKKSTKKKSKDSDDDDDDSDKDKKKKSSGTSKKSKDTTLKIMTPIKPMLAKAVKSVDGVIKACGDQFFAEIKYDGERIQIHKDGKTYSCFSRSLKQVMPYKVDPVKPYISKSTQADSIILDGEILLVDHKTNLPLPFGSLSMHKKNQFADADVCVFLFDILYLNGKSLIHLPFSERRALLEKNVNVIKNRIELSEMTEINGEKEKSKLNNLLSRAFKEKLEGLVVKDGKGSYEAGSRHWIKIKKDYLEGMSDSADLVCVGAYYGTGSFGGLLTSFLMCVYDKKDKVYKTVCKVSSGFDDNQVKKLQKKLLDTMVKISKDQSKVPGWVSINKTQTPDFILKDYKDAIILEVESAEFTLTKHHSSGFSMRFPRILKLRDDKDYKTATTYEELVELGKDIKIVTLDSDDEDEIKSNIYKKKILPTDTTTTTTTTTTTATSVMSTKKSVLDNTDSEDEDKSLKKKVPNGTANDDIFDKITYVFGDLLDPFEVDRESDISLILNFTDNTGEWNDRGVSGAIGKRWKNVIEEFVNSKMDLGEYVCTKVENPSIFDTDSDKKLYVLNICCIRPTKSKKVTFSSSDFQGCISSIISHLKSKKAQAIYTFKPQIPGADWSDIKQVINDKLINKGYKVFCYSNKPITTITSKVDSPVTTDILPIKMQTDDGADQKATITKSSDKMDIDNGDKPKDEKKKESEKKISSSPNASKKRQLDALEDEIFSGENEPVLKGVNAVVCDLGDAKRKKTISELIRAMGGVVSEEIKVLGLKTTHLICESKCDEYIHFDRIGGLIVRPEWVEDCFKQDRRVLEAPFIYTVVASPTKSQDKKVRLLNIFMGLTIYLQENVNELETLKRYIVAYGGQIVTDQYPNDKTTHYIVPSLNPSVNINLKPLKLSPKLTILNSLWIWDSINLSELSPEQDYKKVQIK</sequence>
<evidence type="ECO:0000256" key="6">
    <source>
        <dbReference type="ARBA" id="ARBA00022705"/>
    </source>
</evidence>
<evidence type="ECO:0000256" key="3">
    <source>
        <dbReference type="ARBA" id="ARBA00007572"/>
    </source>
</evidence>
<accession>A0A151Z470</accession>
<evidence type="ECO:0000256" key="12">
    <source>
        <dbReference type="ARBA" id="ARBA00023204"/>
    </source>
</evidence>
<dbReference type="FunCoup" id="A0A151Z470">
    <property type="interactions" value="241"/>
</dbReference>
<dbReference type="InterPro" id="IPR016059">
    <property type="entry name" value="DNA_ligase_ATP-dep_CS"/>
</dbReference>
<feature type="compositionally biased region" description="Basic and acidic residues" evidence="17">
    <location>
        <begin position="893"/>
        <end position="917"/>
    </location>
</feature>
<evidence type="ECO:0000256" key="4">
    <source>
        <dbReference type="ARBA" id="ARBA00022598"/>
    </source>
</evidence>
<dbReference type="PROSITE" id="PS00697">
    <property type="entry name" value="DNA_LIGASE_A1"/>
    <property type="match status" value="1"/>
</dbReference>
<keyword evidence="12 15" id="KW-0234">DNA repair</keyword>
<dbReference type="GO" id="GO:0046872">
    <property type="term" value="F:metal ion binding"/>
    <property type="evidence" value="ECO:0007669"/>
    <property type="project" value="UniProtKB-KW"/>
</dbReference>
<keyword evidence="7" id="KW-0479">Metal-binding</keyword>